<dbReference type="AlphaFoldDB" id="A0A0F9C196"/>
<reference evidence="1" key="1">
    <citation type="journal article" date="2015" name="Nature">
        <title>Complex archaea that bridge the gap between prokaryotes and eukaryotes.</title>
        <authorList>
            <person name="Spang A."/>
            <person name="Saw J.H."/>
            <person name="Jorgensen S.L."/>
            <person name="Zaremba-Niedzwiedzka K."/>
            <person name="Martijn J."/>
            <person name="Lind A.E."/>
            <person name="van Eijk R."/>
            <person name="Schleper C."/>
            <person name="Guy L."/>
            <person name="Ettema T.J."/>
        </authorList>
    </citation>
    <scope>NUCLEOTIDE SEQUENCE</scope>
</reference>
<protein>
    <submittedName>
        <fullName evidence="1">Uncharacterized protein</fullName>
    </submittedName>
</protein>
<sequence>MNALRLTQMLDSVRLQLRLLESGNQTLETMAVKKLPEAVKPVLEYLGEERLRKVEALSREQMMDEWLAYAEGCSAECGPNPDEYVREFYPERFKEWFPDLDGGTVNVPNRSEA</sequence>
<accession>A0A0F9C196</accession>
<organism evidence="1">
    <name type="scientific">marine sediment metagenome</name>
    <dbReference type="NCBI Taxonomy" id="412755"/>
    <lineage>
        <taxon>unclassified sequences</taxon>
        <taxon>metagenomes</taxon>
        <taxon>ecological metagenomes</taxon>
    </lineage>
</organism>
<dbReference type="EMBL" id="LAZR01035263">
    <property type="protein sequence ID" value="KKL27980.1"/>
    <property type="molecule type" value="Genomic_DNA"/>
</dbReference>
<gene>
    <name evidence="1" type="ORF">LCGC14_2379730</name>
</gene>
<comment type="caution">
    <text evidence="1">The sequence shown here is derived from an EMBL/GenBank/DDBJ whole genome shotgun (WGS) entry which is preliminary data.</text>
</comment>
<name>A0A0F9C196_9ZZZZ</name>
<evidence type="ECO:0000313" key="1">
    <source>
        <dbReference type="EMBL" id="KKL27980.1"/>
    </source>
</evidence>
<proteinExistence type="predicted"/>